<name>A0A100IPL4_ASPNG</name>
<dbReference type="OMA" id="LAMHEFP"/>
<dbReference type="OrthoDB" id="2911645at2759"/>
<dbReference type="EMBL" id="BCMY01000013">
    <property type="protein sequence ID" value="GAQ44726.1"/>
    <property type="molecule type" value="Genomic_DNA"/>
</dbReference>
<feature type="compositionally biased region" description="Basic residues" evidence="2">
    <location>
        <begin position="1"/>
        <end position="10"/>
    </location>
</feature>
<dbReference type="VEuPathDB" id="FungiDB:ATCC64974_102480"/>
<dbReference type="Proteomes" id="UP000068243">
    <property type="component" value="Unassembled WGS sequence"/>
</dbReference>
<dbReference type="AlphaFoldDB" id="A0A100IPL4"/>
<dbReference type="PANTHER" id="PTHR19879">
    <property type="entry name" value="TRANSCRIPTION INITIATION FACTOR TFIID"/>
    <property type="match status" value="1"/>
</dbReference>
<dbReference type="PANTHER" id="PTHR19879:SF9">
    <property type="entry name" value="TRANSCRIPTION INITIATION FACTOR TFIID SUBUNIT 5"/>
    <property type="match status" value="1"/>
</dbReference>
<dbReference type="InterPro" id="IPR036322">
    <property type="entry name" value="WD40_repeat_dom_sf"/>
</dbReference>
<dbReference type="PROSITE" id="PS50082">
    <property type="entry name" value="WD_REPEATS_2"/>
    <property type="match status" value="1"/>
</dbReference>
<dbReference type="VEuPathDB" id="FungiDB:M747DRAFT_231416"/>
<dbReference type="VEuPathDB" id="FungiDB:ASPNIDRAFT2_39480"/>
<organism evidence="3 4">
    <name type="scientific">Aspergillus niger</name>
    <dbReference type="NCBI Taxonomy" id="5061"/>
    <lineage>
        <taxon>Eukaryota</taxon>
        <taxon>Fungi</taxon>
        <taxon>Dikarya</taxon>
        <taxon>Ascomycota</taxon>
        <taxon>Pezizomycotina</taxon>
        <taxon>Eurotiomycetes</taxon>
        <taxon>Eurotiomycetidae</taxon>
        <taxon>Eurotiales</taxon>
        <taxon>Aspergillaceae</taxon>
        <taxon>Aspergillus</taxon>
        <taxon>Aspergillus subgen. Circumdati</taxon>
    </lineage>
</organism>
<accession>A0A100IPL4</accession>
<proteinExistence type="predicted"/>
<evidence type="ECO:0000313" key="4">
    <source>
        <dbReference type="Proteomes" id="UP000068243"/>
    </source>
</evidence>
<evidence type="ECO:0000313" key="3">
    <source>
        <dbReference type="EMBL" id="GAQ44726.1"/>
    </source>
</evidence>
<feature type="region of interest" description="Disordered" evidence="2">
    <location>
        <begin position="1"/>
        <end position="43"/>
    </location>
</feature>
<dbReference type="InterPro" id="IPR001680">
    <property type="entry name" value="WD40_rpt"/>
</dbReference>
<keyword evidence="1" id="KW-0853">WD repeat</keyword>
<protein>
    <submittedName>
        <fullName evidence="3">Uncharacterized protein</fullName>
    </submittedName>
</protein>
<dbReference type="Pfam" id="PF00400">
    <property type="entry name" value="WD40"/>
    <property type="match status" value="1"/>
</dbReference>
<dbReference type="Gene3D" id="2.130.10.10">
    <property type="entry name" value="YVTN repeat-like/Quinoprotein amine dehydrogenase"/>
    <property type="match status" value="2"/>
</dbReference>
<dbReference type="InterPro" id="IPR015943">
    <property type="entry name" value="WD40/YVTN_repeat-like_dom_sf"/>
</dbReference>
<dbReference type="SUPFAM" id="SSF50978">
    <property type="entry name" value="WD40 repeat-like"/>
    <property type="match status" value="1"/>
</dbReference>
<gene>
    <name evidence="3" type="ORF">ABL_07387</name>
</gene>
<reference evidence="4" key="1">
    <citation type="journal article" date="2016" name="Genome Announc.">
        <title>Draft genome sequence of Aspergillus niger strain An76.</title>
        <authorList>
            <person name="Gong W."/>
            <person name="Cheng Z."/>
            <person name="Zhang H."/>
            <person name="Liu L."/>
            <person name="Gao P."/>
            <person name="Wang L."/>
        </authorList>
    </citation>
    <scope>NUCLEOTIDE SEQUENCE [LARGE SCALE GENOMIC DNA]</scope>
    <source>
        <strain evidence="4">An76</strain>
    </source>
</reference>
<feature type="repeat" description="WD" evidence="1">
    <location>
        <begin position="340"/>
        <end position="374"/>
    </location>
</feature>
<evidence type="ECO:0000256" key="1">
    <source>
        <dbReference type="PROSITE-ProRule" id="PRU00221"/>
    </source>
</evidence>
<dbReference type="VEuPathDB" id="FungiDB:An11g10280"/>
<comment type="caution">
    <text evidence="3">The sequence shown here is derived from an EMBL/GenBank/DDBJ whole genome shotgun (WGS) entry which is preliminary data.</text>
</comment>
<evidence type="ECO:0000256" key="2">
    <source>
        <dbReference type="SAM" id="MobiDB-lite"/>
    </source>
</evidence>
<sequence length="459" mass="50555">MSQSQRKRKASAQDVPHKDPEESTPETHQGRLEPSAPTHRIGQESFKVKVSKSITALALSSDHKLVAIALEKCINIYTRGGGTFQLVDEFGEEPSNILQLSFAPNATVAGGYILVSSSDHIKLWYLNNQGTILDPSGGRKVDISQLSTEAASGITVKLMGNHWWKSNEPAILSIQQGIKDTLSKALDIHTSERQTKLEGNTALFSPDGRFMLCFTQAELGETTQRRPSRIIVWDDITKQPRYDPLGHSVGILWAGISPDSKLIGAIEMNNTVRIWLADSGICKNSFVLPHNPEAMNGAFSPDSKHIALNFGAICCPSEIQIFDITTGSRTSRWKCLEYNIESIAWSPNGNLLATAGYFGDFSIWDVTNGLERMKWVADRRGVEDDPDSYLASDIRFCDGGKKLVFNWSGVATMVYDFVTLAMHEFPPGAAGVKGPVCSRNAAFLLIAHIDSTLRQWKLD</sequence>
<dbReference type="SMART" id="SM00320">
    <property type="entry name" value="WD40"/>
    <property type="match status" value="4"/>
</dbReference>